<dbReference type="OrthoDB" id="608091at2"/>
<gene>
    <name evidence="8" type="ORF">SAMN04488122_4541</name>
</gene>
<evidence type="ECO:0000313" key="8">
    <source>
        <dbReference type="EMBL" id="SEW51855.1"/>
    </source>
</evidence>
<evidence type="ECO:0000256" key="1">
    <source>
        <dbReference type="ARBA" id="ARBA00004442"/>
    </source>
</evidence>
<evidence type="ECO:0000256" key="4">
    <source>
        <dbReference type="ARBA" id="ARBA00023136"/>
    </source>
</evidence>
<dbReference type="Pfam" id="PF14322">
    <property type="entry name" value="SusD-like_3"/>
    <property type="match status" value="1"/>
</dbReference>
<dbReference type="PROSITE" id="PS51257">
    <property type="entry name" value="PROKAR_LIPOPROTEIN"/>
    <property type="match status" value="1"/>
</dbReference>
<keyword evidence="5" id="KW-0998">Cell outer membrane</keyword>
<evidence type="ECO:0000256" key="5">
    <source>
        <dbReference type="ARBA" id="ARBA00023237"/>
    </source>
</evidence>
<dbReference type="GO" id="GO:0009279">
    <property type="term" value="C:cell outer membrane"/>
    <property type="evidence" value="ECO:0007669"/>
    <property type="project" value="UniProtKB-SubCell"/>
</dbReference>
<comment type="similarity">
    <text evidence="2">Belongs to the SusD family.</text>
</comment>
<evidence type="ECO:0000313" key="9">
    <source>
        <dbReference type="Proteomes" id="UP000199310"/>
    </source>
</evidence>
<evidence type="ECO:0000256" key="2">
    <source>
        <dbReference type="ARBA" id="ARBA00006275"/>
    </source>
</evidence>
<dbReference type="AlphaFoldDB" id="A0A1I0S7Q3"/>
<dbReference type="RefSeq" id="WP_089898306.1">
    <property type="nucleotide sequence ID" value="NZ_FOJG01000002.1"/>
</dbReference>
<keyword evidence="3" id="KW-0732">Signal</keyword>
<dbReference type="InterPro" id="IPR012944">
    <property type="entry name" value="SusD_RagB_dom"/>
</dbReference>
<dbReference type="Pfam" id="PF07980">
    <property type="entry name" value="SusD_RagB"/>
    <property type="match status" value="1"/>
</dbReference>
<feature type="domain" description="RagB/SusD" evidence="6">
    <location>
        <begin position="347"/>
        <end position="637"/>
    </location>
</feature>
<comment type="subcellular location">
    <subcellularLocation>
        <location evidence="1">Cell outer membrane</location>
    </subcellularLocation>
</comment>
<reference evidence="9" key="1">
    <citation type="submission" date="2016-10" db="EMBL/GenBank/DDBJ databases">
        <authorList>
            <person name="Varghese N."/>
            <person name="Submissions S."/>
        </authorList>
    </citation>
    <scope>NUCLEOTIDE SEQUENCE [LARGE SCALE GENOMIC DNA]</scope>
    <source>
        <strain evidence="9">DSM 3695</strain>
    </source>
</reference>
<evidence type="ECO:0000256" key="3">
    <source>
        <dbReference type="ARBA" id="ARBA00022729"/>
    </source>
</evidence>
<keyword evidence="9" id="KW-1185">Reference proteome</keyword>
<dbReference type="Proteomes" id="UP000199310">
    <property type="component" value="Unassembled WGS sequence"/>
</dbReference>
<name>A0A1I0S7Q3_9BACT</name>
<dbReference type="SUPFAM" id="SSF48452">
    <property type="entry name" value="TPR-like"/>
    <property type="match status" value="1"/>
</dbReference>
<dbReference type="STRING" id="29529.SAMN04488122_4541"/>
<sequence length="637" mass="72599">MKKVNLYIQLLTLFVVILATSACRKYLDVVPDNIATLENAFTMRSEAEKFLYTCYSYMPRDGNLEQDPAMLGGDEMWAINNAGFPEFNHTMFGIARGLQNLVSPIADDTWNNMYKGLRDCNIFLENISKVPDLEDKERAQWIAEVKFLKAYYHFVLLRMYGPVPLVKVNLPIDASPEAVKVSRDPADSCFAYIVSLLDEAKPGLPPIINNPAKELGRITQPVAYALKAKVLVTAASPLFNGNSDQAGLKNRDGKLLFNSTIQPEKWTVAATACKEAIDICEQSGMKLYNYNPAYQQYKLTDTSRVQLSIRSVITEKWNSEVIWANTQSIADVIQRVATPNVDFRYVDNPRIASELAPPLKVVEMFYTDKGVPVNEDKTWNTTGAITRVSTTAEQLFIRNGYTSGALNFNREPRFYASLGFDGGVWYGQGSYDDSKPNTLYYVSARKGQPNSKVQTDKGSVTGYFVKKLVHFQNTQGATANDYTITSYPWPVIRLAQLYLWYAEALNESGGPDAQVYDYVNKIRTRAGIPTVQQAWGNYAKNAAKFTTKDGMRDIIQQETMIEFAFEGQRFWDLRRWKRALNEFRRAIEGWDIEQSDPVYYYRKKVIFNQLFTVKDYFWPIREENLVVNRNLVQNVGW</sequence>
<dbReference type="EMBL" id="FOJG01000002">
    <property type="protein sequence ID" value="SEW51855.1"/>
    <property type="molecule type" value="Genomic_DNA"/>
</dbReference>
<dbReference type="Gene3D" id="1.25.40.390">
    <property type="match status" value="1"/>
</dbReference>
<proteinExistence type="inferred from homology"/>
<protein>
    <submittedName>
        <fullName evidence="8">Starch-binding associating with outer membrane</fullName>
    </submittedName>
</protein>
<feature type="domain" description="SusD-like N-terminal" evidence="7">
    <location>
        <begin position="108"/>
        <end position="230"/>
    </location>
</feature>
<evidence type="ECO:0000259" key="7">
    <source>
        <dbReference type="Pfam" id="PF14322"/>
    </source>
</evidence>
<evidence type="ECO:0000259" key="6">
    <source>
        <dbReference type="Pfam" id="PF07980"/>
    </source>
</evidence>
<accession>A0A1I0S7Q3</accession>
<dbReference type="InterPro" id="IPR011990">
    <property type="entry name" value="TPR-like_helical_dom_sf"/>
</dbReference>
<keyword evidence="4" id="KW-0472">Membrane</keyword>
<dbReference type="InterPro" id="IPR033985">
    <property type="entry name" value="SusD-like_N"/>
</dbReference>
<organism evidence="8 9">
    <name type="scientific">Chitinophaga arvensicola</name>
    <dbReference type="NCBI Taxonomy" id="29529"/>
    <lineage>
        <taxon>Bacteria</taxon>
        <taxon>Pseudomonadati</taxon>
        <taxon>Bacteroidota</taxon>
        <taxon>Chitinophagia</taxon>
        <taxon>Chitinophagales</taxon>
        <taxon>Chitinophagaceae</taxon>
        <taxon>Chitinophaga</taxon>
    </lineage>
</organism>